<organism evidence="2 3">
    <name type="scientific">Hirschia litorea</name>
    <dbReference type="NCBI Taxonomy" id="1199156"/>
    <lineage>
        <taxon>Bacteria</taxon>
        <taxon>Pseudomonadati</taxon>
        <taxon>Pseudomonadota</taxon>
        <taxon>Alphaproteobacteria</taxon>
        <taxon>Hyphomonadales</taxon>
        <taxon>Hyphomonadaceae</taxon>
        <taxon>Hirschia</taxon>
    </lineage>
</organism>
<sequence>MNPIQLRKILVQIHLYCAAFLTPAFLLVAVTGGLYLLGVKGSTTTSPLALPAGAVLNSDSPTLEQDVADLLKAAGSDHKFDYVKNRGNVLQTRPTSREYVQFNISEDGVTANSVKPDLQYSLMELHKGHGPTLFRSYQILAAIALFIVVVGGFFVGLLAPAYRKTTIIATGLGAVSFALLAFML</sequence>
<name>A0ABW2IJX2_9PROT</name>
<proteinExistence type="predicted"/>
<keyword evidence="1" id="KW-1133">Transmembrane helix</keyword>
<accession>A0ABW2IJX2</accession>
<keyword evidence="1" id="KW-0812">Transmembrane</keyword>
<comment type="caution">
    <text evidence="2">The sequence shown here is derived from an EMBL/GenBank/DDBJ whole genome shotgun (WGS) entry which is preliminary data.</text>
</comment>
<dbReference type="EMBL" id="JBHTBR010000004">
    <property type="protein sequence ID" value="MFC7291441.1"/>
    <property type="molecule type" value="Genomic_DNA"/>
</dbReference>
<dbReference type="RefSeq" id="WP_382166670.1">
    <property type="nucleotide sequence ID" value="NZ_JBHTBR010000004.1"/>
</dbReference>
<gene>
    <name evidence="2" type="ORF">ACFQS8_07430</name>
</gene>
<feature type="transmembrane region" description="Helical" evidence="1">
    <location>
        <begin position="165"/>
        <end position="183"/>
    </location>
</feature>
<evidence type="ECO:0000313" key="3">
    <source>
        <dbReference type="Proteomes" id="UP001596492"/>
    </source>
</evidence>
<keyword evidence="1" id="KW-0472">Membrane</keyword>
<feature type="transmembrane region" description="Helical" evidence="1">
    <location>
        <begin position="13"/>
        <end position="37"/>
    </location>
</feature>
<keyword evidence="3" id="KW-1185">Reference proteome</keyword>
<evidence type="ECO:0000256" key="1">
    <source>
        <dbReference type="SAM" id="Phobius"/>
    </source>
</evidence>
<dbReference type="Proteomes" id="UP001596492">
    <property type="component" value="Unassembled WGS sequence"/>
</dbReference>
<evidence type="ECO:0000313" key="2">
    <source>
        <dbReference type="EMBL" id="MFC7291441.1"/>
    </source>
</evidence>
<reference evidence="3" key="1">
    <citation type="journal article" date="2019" name="Int. J. Syst. Evol. Microbiol.">
        <title>The Global Catalogue of Microorganisms (GCM) 10K type strain sequencing project: providing services to taxonomists for standard genome sequencing and annotation.</title>
        <authorList>
            <consortium name="The Broad Institute Genomics Platform"/>
            <consortium name="The Broad Institute Genome Sequencing Center for Infectious Disease"/>
            <person name="Wu L."/>
            <person name="Ma J."/>
        </authorList>
    </citation>
    <scope>NUCLEOTIDE SEQUENCE [LARGE SCALE GENOMIC DNA]</scope>
    <source>
        <strain evidence="3">CCUG 51308</strain>
    </source>
</reference>
<evidence type="ECO:0008006" key="4">
    <source>
        <dbReference type="Google" id="ProtNLM"/>
    </source>
</evidence>
<feature type="transmembrane region" description="Helical" evidence="1">
    <location>
        <begin position="139"/>
        <end position="159"/>
    </location>
</feature>
<protein>
    <recommendedName>
        <fullName evidence="4">Peptidase</fullName>
    </recommendedName>
</protein>